<dbReference type="RefSeq" id="WP_145076021.1">
    <property type="nucleotide sequence ID" value="NZ_CP036425.1"/>
</dbReference>
<dbReference type="InterPro" id="IPR045854">
    <property type="entry name" value="NO2/SO3_Rdtase_4Fe4S_sf"/>
</dbReference>
<dbReference type="GO" id="GO:0051539">
    <property type="term" value="F:4 iron, 4 sulfur cluster binding"/>
    <property type="evidence" value="ECO:0007669"/>
    <property type="project" value="UniProtKB-KW"/>
</dbReference>
<dbReference type="InterPro" id="IPR006066">
    <property type="entry name" value="NO2/SO3_Rdtase_FeS/sirohaem_BS"/>
</dbReference>
<keyword evidence="3" id="KW-0479">Metal-binding</keyword>
<dbReference type="Pfam" id="PF03460">
    <property type="entry name" value="NIR_SIR_ferr"/>
    <property type="match status" value="2"/>
</dbReference>
<keyword evidence="4 9" id="KW-0560">Oxidoreductase</keyword>
<dbReference type="KEGG" id="pcor:KS4_12750"/>
<keyword evidence="6" id="KW-0411">Iron-sulfur</keyword>
<evidence type="ECO:0000256" key="4">
    <source>
        <dbReference type="ARBA" id="ARBA00023002"/>
    </source>
</evidence>
<dbReference type="PROSITE" id="PS00365">
    <property type="entry name" value="NIR_SIR"/>
    <property type="match status" value="1"/>
</dbReference>
<proteinExistence type="predicted"/>
<reference evidence="9 10" key="1">
    <citation type="submission" date="2019-02" db="EMBL/GenBank/DDBJ databases">
        <title>Deep-cultivation of Planctomycetes and their phenomic and genomic characterization uncovers novel biology.</title>
        <authorList>
            <person name="Wiegand S."/>
            <person name="Jogler M."/>
            <person name="Boedeker C."/>
            <person name="Pinto D."/>
            <person name="Vollmers J."/>
            <person name="Rivas-Marin E."/>
            <person name="Kohn T."/>
            <person name="Peeters S.H."/>
            <person name="Heuer A."/>
            <person name="Rast P."/>
            <person name="Oberbeckmann S."/>
            <person name="Bunk B."/>
            <person name="Jeske O."/>
            <person name="Meyerdierks A."/>
            <person name="Storesund J.E."/>
            <person name="Kallscheuer N."/>
            <person name="Luecker S."/>
            <person name="Lage O.M."/>
            <person name="Pohl T."/>
            <person name="Merkel B.J."/>
            <person name="Hornburger P."/>
            <person name="Mueller R.-W."/>
            <person name="Bruemmer F."/>
            <person name="Labrenz M."/>
            <person name="Spormann A.M."/>
            <person name="Op den Camp H."/>
            <person name="Overmann J."/>
            <person name="Amann R."/>
            <person name="Jetten M.S.M."/>
            <person name="Mascher T."/>
            <person name="Medema M.H."/>
            <person name="Devos D.P."/>
            <person name="Kaster A.-K."/>
            <person name="Ovreas L."/>
            <person name="Rohde M."/>
            <person name="Galperin M.Y."/>
            <person name="Jogler C."/>
        </authorList>
    </citation>
    <scope>NUCLEOTIDE SEQUENCE [LARGE SCALE GENOMIC DNA]</scope>
    <source>
        <strain evidence="9 10">KS4</strain>
    </source>
</reference>
<evidence type="ECO:0000259" key="7">
    <source>
        <dbReference type="Pfam" id="PF01077"/>
    </source>
</evidence>
<dbReference type="OrthoDB" id="9803707at2"/>
<dbReference type="Gene3D" id="3.90.480.10">
    <property type="entry name" value="Sulfite Reductase Hemoprotein,Domain 2"/>
    <property type="match status" value="1"/>
</dbReference>
<protein>
    <submittedName>
        <fullName evidence="9">Sulfite reductase [ferredoxin]</fullName>
        <ecNumber evidence="9">1.8.7.1</ecNumber>
    </submittedName>
</protein>
<sequence length="554" mass="61567">MNRFEQIKSQIKLDSIEQTLKQTCPPPHINTPHNSPTSPTAAIKYSLRLMGLVSSKARPDRYTLRLRIPQGQLTAAQAFTIAQLAEQYADGQMNLTSRCQLQIRNIKQMHLADFISQLIEAELISQQTLMDSVRNVMTHPLQGVTPFDLFDVSPVLAAIEKAIITKTHWRNLPRKLNLYISATTLPDPVSRIQDISLLPAVHPAARNTNTRLGKTDSITPSVYGFNFYIGGRASGQELHVSKSLNVFAPSELAADLLENLIDLYQEQGPRDRRTKARLSDWIDEQSLPDIRKSLQNKCHFKLTPEGQLQTPHPDQRINLFGIIDTNPKPNQPLDTRATIKTHQNASDQYKPTLGLYVPKSQLCAEQLKRLAEFAQHFGKSQLRLTAQQSVLIPNLSDEGMKIAHHATCTEQQKDCANRWLDGFVVNPSEFACNSLACSGLPHCGMSHIDTKTLQVQINHHLADVLKDEKNVPTISVSGCKAGCGRHAAADIGVVGRKVMVEGVSIEAADIYVRGGVSDDGFVRTLEKVYEQVPLDEINAKIEGLVRRQMKLVGG</sequence>
<dbReference type="GO" id="GO:0020037">
    <property type="term" value="F:heme binding"/>
    <property type="evidence" value="ECO:0007669"/>
    <property type="project" value="InterPro"/>
</dbReference>
<dbReference type="PANTHER" id="PTHR32439:SF9">
    <property type="entry name" value="BLR3264 PROTEIN"/>
    <property type="match status" value="1"/>
</dbReference>
<evidence type="ECO:0000256" key="3">
    <source>
        <dbReference type="ARBA" id="ARBA00022723"/>
    </source>
</evidence>
<keyword evidence="10" id="KW-1185">Reference proteome</keyword>
<evidence type="ECO:0000256" key="1">
    <source>
        <dbReference type="ARBA" id="ARBA00022485"/>
    </source>
</evidence>
<feature type="domain" description="Nitrite/Sulfite reductase ferredoxin-like" evidence="8">
    <location>
        <begin position="60"/>
        <end position="120"/>
    </location>
</feature>
<gene>
    <name evidence="9" type="primary">sir</name>
    <name evidence="9" type="ORF">KS4_12750</name>
</gene>
<dbReference type="GO" id="GO:0046872">
    <property type="term" value="F:metal ion binding"/>
    <property type="evidence" value="ECO:0007669"/>
    <property type="project" value="UniProtKB-KW"/>
</dbReference>
<dbReference type="InterPro" id="IPR051329">
    <property type="entry name" value="NIR_SIR_4Fe-4S"/>
</dbReference>
<dbReference type="EC" id="1.8.7.1" evidence="9"/>
<feature type="domain" description="Nitrite/sulphite reductase 4Fe-4S" evidence="7">
    <location>
        <begin position="130"/>
        <end position="297"/>
    </location>
</feature>
<feature type="domain" description="Nitrite/Sulfite reductase ferredoxin-like" evidence="8">
    <location>
        <begin position="352"/>
        <end position="398"/>
    </location>
</feature>
<dbReference type="SUPFAM" id="SSF56014">
    <property type="entry name" value="Nitrite and sulphite reductase 4Fe-4S domain-like"/>
    <property type="match status" value="2"/>
</dbReference>
<dbReference type="GO" id="GO:0050311">
    <property type="term" value="F:sulfite reductase (ferredoxin) activity"/>
    <property type="evidence" value="ECO:0007669"/>
    <property type="project" value="UniProtKB-EC"/>
</dbReference>
<dbReference type="SUPFAM" id="SSF55124">
    <property type="entry name" value="Nitrite/Sulfite reductase N-terminal domain-like"/>
    <property type="match status" value="2"/>
</dbReference>
<dbReference type="Proteomes" id="UP000317369">
    <property type="component" value="Chromosome"/>
</dbReference>
<dbReference type="PANTHER" id="PTHR32439">
    <property type="entry name" value="FERREDOXIN--NITRITE REDUCTASE, CHLOROPLASTIC"/>
    <property type="match status" value="1"/>
</dbReference>
<dbReference type="EMBL" id="CP036425">
    <property type="protein sequence ID" value="QDU33230.1"/>
    <property type="molecule type" value="Genomic_DNA"/>
</dbReference>
<dbReference type="InterPro" id="IPR036136">
    <property type="entry name" value="Nit/Sulf_reduc_fer-like_dom_sf"/>
</dbReference>
<organism evidence="9 10">
    <name type="scientific">Poriferisphaera corsica</name>
    <dbReference type="NCBI Taxonomy" id="2528020"/>
    <lineage>
        <taxon>Bacteria</taxon>
        <taxon>Pseudomonadati</taxon>
        <taxon>Planctomycetota</taxon>
        <taxon>Phycisphaerae</taxon>
        <taxon>Phycisphaerales</taxon>
        <taxon>Phycisphaeraceae</taxon>
        <taxon>Poriferisphaera</taxon>
    </lineage>
</organism>
<accession>A0A517YSL8</accession>
<keyword evidence="2" id="KW-0349">Heme</keyword>
<evidence type="ECO:0000256" key="5">
    <source>
        <dbReference type="ARBA" id="ARBA00023004"/>
    </source>
</evidence>
<evidence type="ECO:0000259" key="8">
    <source>
        <dbReference type="Pfam" id="PF03460"/>
    </source>
</evidence>
<evidence type="ECO:0000313" key="9">
    <source>
        <dbReference type="EMBL" id="QDU33230.1"/>
    </source>
</evidence>
<evidence type="ECO:0000256" key="6">
    <source>
        <dbReference type="ARBA" id="ARBA00023014"/>
    </source>
</evidence>
<keyword evidence="5" id="KW-0408">Iron</keyword>
<dbReference type="Pfam" id="PF01077">
    <property type="entry name" value="NIR_SIR"/>
    <property type="match status" value="1"/>
</dbReference>
<name>A0A517YSL8_9BACT</name>
<evidence type="ECO:0000313" key="10">
    <source>
        <dbReference type="Proteomes" id="UP000317369"/>
    </source>
</evidence>
<keyword evidence="1" id="KW-0004">4Fe-4S</keyword>
<dbReference type="InterPro" id="IPR005117">
    <property type="entry name" value="NiRdtase/SiRdtase_haem-b_fer"/>
</dbReference>
<dbReference type="AlphaFoldDB" id="A0A517YSL8"/>
<evidence type="ECO:0000256" key="2">
    <source>
        <dbReference type="ARBA" id="ARBA00022617"/>
    </source>
</evidence>
<dbReference type="Gene3D" id="3.30.413.10">
    <property type="entry name" value="Sulfite Reductase Hemoprotein, domain 1"/>
    <property type="match status" value="2"/>
</dbReference>
<dbReference type="InterPro" id="IPR006067">
    <property type="entry name" value="NO2/SO3_Rdtase_4Fe4S_dom"/>
</dbReference>